<dbReference type="VEuPathDB" id="TriTrypDB:BCY84_14725"/>
<comment type="caution">
    <text evidence="2">The sequence shown here is derived from an EMBL/GenBank/DDBJ whole genome shotgun (WGS) entry which is preliminary data.</text>
</comment>
<keyword evidence="1" id="KW-0812">Transmembrane</keyword>
<evidence type="ECO:0000313" key="2">
    <source>
        <dbReference type="EMBL" id="PWU83815.1"/>
    </source>
</evidence>
<dbReference type="EMBL" id="PRFA01000281">
    <property type="protein sequence ID" value="PWU83815.1"/>
    <property type="molecule type" value="Genomic_DNA"/>
</dbReference>
<dbReference type="Proteomes" id="UP000246121">
    <property type="component" value="Unassembled WGS sequence"/>
</dbReference>
<dbReference type="VEuPathDB" id="TriTrypDB:TCDM_08048"/>
<dbReference type="VEuPathDB" id="TriTrypDB:C4B63_281g1"/>
<name>A0A2V2UHZ1_TRYCR</name>
<accession>A0A2V2UHZ1</accession>
<gene>
    <name evidence="2" type="ORF">C4B63_281g1</name>
</gene>
<dbReference type="VEuPathDB" id="TriTrypDB:TcYC6_0073840"/>
<dbReference type="VEuPathDB" id="TriTrypDB:TcCL_ESM12711"/>
<reference evidence="2 3" key="1">
    <citation type="journal article" date="2018" name="Microb. Genom.">
        <title>Expanding an expanded genome: long-read sequencing of Trypanosoma cruzi.</title>
        <authorList>
            <person name="Berna L."/>
            <person name="Rodriguez M."/>
            <person name="Chiribao M.L."/>
            <person name="Parodi-Talice A."/>
            <person name="Pita S."/>
            <person name="Rijo G."/>
            <person name="Alvarez-Valin F."/>
            <person name="Robello C."/>
        </authorList>
    </citation>
    <scope>NUCLEOTIDE SEQUENCE [LARGE SCALE GENOMIC DNA]</scope>
    <source>
        <strain evidence="2 3">Dm28c</strain>
    </source>
</reference>
<keyword evidence="1" id="KW-1133">Transmembrane helix</keyword>
<dbReference type="VEuPathDB" id="TriTrypDB:TCSYLVIO_007633"/>
<protein>
    <submittedName>
        <fullName evidence="2">Uncharacterized protein</fullName>
    </submittedName>
</protein>
<proteinExistence type="predicted"/>
<sequence>MRNFTLHGHVGLELANQSSEQSSTFGGTARKFSIAIKHWTKQVQKLMETIQHVLQQKPVHRRPLIMFLEQLPFNCAASRFTGRANMFKRCGDFIAHVVVHFYRRVLMAMACYLNIPVIPTQHLFNGNYTFCTLSVGVHLDPPCMMLVQQHIWGTYLLPRREKVIQGFPPAMGKLSNAMRFAKEKFYLEWIRWADAHDKVNSNRIYPSSVFSVILVVALFLLFLLAHFFGRCILSFLEKMCLFRRKKPLEV</sequence>
<dbReference type="VEuPathDB" id="TriTrypDB:TcBrA4_0057590"/>
<evidence type="ECO:0000313" key="3">
    <source>
        <dbReference type="Proteomes" id="UP000246121"/>
    </source>
</evidence>
<evidence type="ECO:0000256" key="1">
    <source>
        <dbReference type="SAM" id="Phobius"/>
    </source>
</evidence>
<dbReference type="AlphaFoldDB" id="A0A2V2UHZ1"/>
<dbReference type="VEuPathDB" id="TriTrypDB:Tc_MARK_4170"/>
<dbReference type="VEuPathDB" id="TriTrypDB:TcCLB.509837.30"/>
<dbReference type="VEuPathDB" id="TriTrypDB:TcG_01737"/>
<keyword evidence="1" id="KW-0472">Membrane</keyword>
<organism evidence="2 3">
    <name type="scientific">Trypanosoma cruzi</name>
    <dbReference type="NCBI Taxonomy" id="5693"/>
    <lineage>
        <taxon>Eukaryota</taxon>
        <taxon>Discoba</taxon>
        <taxon>Euglenozoa</taxon>
        <taxon>Kinetoplastea</taxon>
        <taxon>Metakinetoplastina</taxon>
        <taxon>Trypanosomatida</taxon>
        <taxon>Trypanosomatidae</taxon>
        <taxon>Trypanosoma</taxon>
        <taxon>Schizotrypanum</taxon>
    </lineage>
</organism>
<feature type="transmembrane region" description="Helical" evidence="1">
    <location>
        <begin position="209"/>
        <end position="236"/>
    </location>
</feature>